<keyword evidence="1" id="KW-0812">Transmembrane</keyword>
<dbReference type="Proteomes" id="UP000515292">
    <property type="component" value="Chromosome"/>
</dbReference>
<evidence type="ECO:0000256" key="1">
    <source>
        <dbReference type="SAM" id="Phobius"/>
    </source>
</evidence>
<name>A0A7G5IHW1_9SPHN</name>
<feature type="transmembrane region" description="Helical" evidence="1">
    <location>
        <begin position="37"/>
        <end position="54"/>
    </location>
</feature>
<protein>
    <submittedName>
        <fullName evidence="2">Uncharacterized protein</fullName>
    </submittedName>
</protein>
<keyword evidence="1" id="KW-1133">Transmembrane helix</keyword>
<dbReference type="EMBL" id="CP059851">
    <property type="protein sequence ID" value="QMW22953.1"/>
    <property type="molecule type" value="Genomic_DNA"/>
</dbReference>
<reference evidence="2 3" key="1">
    <citation type="submission" date="2020-07" db="EMBL/GenBank/DDBJ databases">
        <title>Complete genome sequence for Sandaracinobacter sp. M6.</title>
        <authorList>
            <person name="Tang Y."/>
            <person name="Liu Q."/>
            <person name="Guo Z."/>
            <person name="Lei P."/>
            <person name="Huang B."/>
        </authorList>
    </citation>
    <scope>NUCLEOTIDE SEQUENCE [LARGE SCALE GENOMIC DNA]</scope>
    <source>
        <strain evidence="2 3">M6</strain>
    </source>
</reference>
<dbReference type="KEGG" id="sand:H3309_00085"/>
<feature type="transmembrane region" description="Helical" evidence="1">
    <location>
        <begin position="89"/>
        <end position="111"/>
    </location>
</feature>
<dbReference type="RefSeq" id="WP_182296334.1">
    <property type="nucleotide sequence ID" value="NZ_CP059851.1"/>
</dbReference>
<sequence length="117" mass="12274">MISVRILGFLLGLLLIAGELARWWGNAMGLPKALDDVIAGAILLLLAVLGGRIAPALHVAGWALFTGVMLTTLVINLDAWMWDAGKARAGLYAAALSLLSAVGAIVTLWWARRAGGK</sequence>
<dbReference type="AlphaFoldDB" id="A0A7G5IHW1"/>
<gene>
    <name evidence="2" type="ORF">H3309_00085</name>
</gene>
<keyword evidence="1" id="KW-0472">Membrane</keyword>
<feature type="transmembrane region" description="Helical" evidence="1">
    <location>
        <begin position="59"/>
        <end position="77"/>
    </location>
</feature>
<organism evidence="2 3">
    <name type="scientific">Sandaracinobacteroides saxicola</name>
    <dbReference type="NCBI Taxonomy" id="2759707"/>
    <lineage>
        <taxon>Bacteria</taxon>
        <taxon>Pseudomonadati</taxon>
        <taxon>Pseudomonadota</taxon>
        <taxon>Alphaproteobacteria</taxon>
        <taxon>Sphingomonadales</taxon>
        <taxon>Sphingosinicellaceae</taxon>
        <taxon>Sandaracinobacteroides</taxon>
    </lineage>
</organism>
<accession>A0A7G5IHW1</accession>
<proteinExistence type="predicted"/>
<evidence type="ECO:0000313" key="3">
    <source>
        <dbReference type="Proteomes" id="UP000515292"/>
    </source>
</evidence>
<keyword evidence="3" id="KW-1185">Reference proteome</keyword>
<evidence type="ECO:0000313" key="2">
    <source>
        <dbReference type="EMBL" id="QMW22953.1"/>
    </source>
</evidence>